<evidence type="ECO:0000313" key="1">
    <source>
        <dbReference type="EMBL" id="OEF96521.1"/>
    </source>
</evidence>
<dbReference type="EMBL" id="MIJE01000031">
    <property type="protein sequence ID" value="OEF96521.1"/>
    <property type="molecule type" value="Genomic_DNA"/>
</dbReference>
<comment type="caution">
    <text evidence="1">The sequence shown here is derived from an EMBL/GenBank/DDBJ whole genome shotgun (WGS) entry which is preliminary data.</text>
</comment>
<dbReference type="SUPFAM" id="SSF58104">
    <property type="entry name" value="Methyl-accepting chemotaxis protein (MCP) signaling domain"/>
    <property type="match status" value="1"/>
</dbReference>
<organism evidence="1 2">
    <name type="scientific">Desulfuribacillus alkaliarsenatis</name>
    <dbReference type="NCBI Taxonomy" id="766136"/>
    <lineage>
        <taxon>Bacteria</taxon>
        <taxon>Bacillati</taxon>
        <taxon>Bacillota</taxon>
        <taxon>Desulfuribacillia</taxon>
        <taxon>Desulfuribacillales</taxon>
        <taxon>Desulfuribacillaceae</taxon>
        <taxon>Desulfuribacillus</taxon>
    </lineage>
</organism>
<gene>
    <name evidence="1" type="ORF">BHF68_07665</name>
</gene>
<accession>A0A1E5G0X6</accession>
<reference evidence="1 2" key="1">
    <citation type="submission" date="2016-09" db="EMBL/GenBank/DDBJ databases">
        <title>Draft genome sequence for the type strain of Desulfuribacillus alkaliarsenatis AHT28, an obligately anaerobic, sulfidogenic bacterium isolated from Russian soda lake sediments.</title>
        <authorList>
            <person name="Abin C.A."/>
            <person name="Hollibaugh J.T."/>
        </authorList>
    </citation>
    <scope>NUCLEOTIDE SEQUENCE [LARGE SCALE GENOMIC DNA]</scope>
    <source>
        <strain evidence="1 2">AHT28</strain>
    </source>
</reference>
<dbReference type="OrthoDB" id="2964359at2"/>
<dbReference type="STRING" id="766136.BHF68_07665"/>
<evidence type="ECO:0000313" key="2">
    <source>
        <dbReference type="Proteomes" id="UP000094296"/>
    </source>
</evidence>
<evidence type="ECO:0008006" key="3">
    <source>
        <dbReference type="Google" id="ProtNLM"/>
    </source>
</evidence>
<protein>
    <recommendedName>
        <fullName evidence="3">Methyl-accepting transducer domain-containing protein</fullName>
    </recommendedName>
</protein>
<name>A0A1E5G0X6_9FIRM</name>
<dbReference type="Proteomes" id="UP000094296">
    <property type="component" value="Unassembled WGS sequence"/>
</dbReference>
<proteinExistence type="predicted"/>
<sequence length="607" mass="69155">MKSVHDQCSDAVQQIEQLIAETQDVYGSIYSKLPMIEEEIDLTTKEVEILLDYFLHSDAPVVNEGREALHLSMVLKNVFDEVAEASAKMSNEDQFRKIMERFLAESSASNISIKGLMDLIPAIKNKIADIELISMNAIIYSAKLGEQGKAFEVISDNIMAISNCVAADYDSIELHAQELQDWNKQFAKSLEEIISYHRRLTTDHLDQFQAIHTKIFQSLKVIRDLLYGIINSIQASVEPVYILMNQIQEQDIIQQSLENVIEIINHITEKQLIENDDTSNSNKQLLNKLSFYQRVLGLSTGLVGNIEERLHKSLVEIKHTVYGAKEQLDDMLEEGSYLVDIISGEREDQKNVIQHIFQDVDSFLGEFNQELLHISFETDTFKNTENSFIKQMRGIENKISGIKKEINQLNKLNLLSRIELARINDRNSNSFVNEITNISQVVIEEVNKNKAFVGLLRIQLEDDLSAFIEALSNNQMQVKLMQETVEAAVSQMDMAKNLVVEAIQPIGMASKGLSEEVAYIIEKLNTGEIMFDWIKRIKEQLHSAEIDVYETLSQELDKLSLTDWNSQSNDFNIILEHLTTHYERTVAKLTLEEDVDVGTEGGELTLF</sequence>
<keyword evidence="2" id="KW-1185">Reference proteome</keyword>
<dbReference type="RefSeq" id="WP_069643530.1">
    <property type="nucleotide sequence ID" value="NZ_MIJE01000031.1"/>
</dbReference>
<dbReference type="AlphaFoldDB" id="A0A1E5G0X6"/>
<dbReference type="Gene3D" id="1.10.287.950">
    <property type="entry name" value="Methyl-accepting chemotaxis protein"/>
    <property type="match status" value="1"/>
</dbReference>